<reference evidence="7 8" key="1">
    <citation type="journal article" date="2010" name="Genome Biol. Evol.">
        <title>The sequence of a 1.8-mb bacterial linear plasmid reveals a rich evolutionary reservoir of secondary metabolic pathways.</title>
        <authorList>
            <person name="Medema M.H."/>
            <person name="Trefzer A."/>
            <person name="Kovalchuk A."/>
            <person name="van den Berg M."/>
            <person name="Mueller U."/>
            <person name="Heijne W."/>
            <person name="Wu L."/>
            <person name="Alam M.T."/>
            <person name="Ronning C.M."/>
            <person name="Nierman W.C."/>
            <person name="Bovenberg R.A.L."/>
            <person name="Breitling R."/>
            <person name="Takano E."/>
        </authorList>
    </citation>
    <scope>NUCLEOTIDE SEQUENCE [LARGE SCALE GENOMIC DNA]</scope>
    <source>
        <strain evidence="8">ATCC 27064 / DSM 738 / JCM 4710 / NBRC 13307 / NCIMB 12785 / NRRL 3585 / VKM Ac-602</strain>
    </source>
</reference>
<keyword evidence="1" id="KW-0805">Transcription regulation</keyword>
<feature type="DNA-binding region" description="H-T-H motif" evidence="4">
    <location>
        <begin position="67"/>
        <end position="86"/>
    </location>
</feature>
<feature type="compositionally biased region" description="Polar residues" evidence="5">
    <location>
        <begin position="1"/>
        <end position="12"/>
    </location>
</feature>
<dbReference type="PROSITE" id="PS50977">
    <property type="entry name" value="HTH_TETR_2"/>
    <property type="match status" value="1"/>
</dbReference>
<dbReference type="Proteomes" id="UP000002357">
    <property type="component" value="Chromosome"/>
</dbReference>
<keyword evidence="2 4" id="KW-0238">DNA-binding</keyword>
<evidence type="ECO:0000259" key="6">
    <source>
        <dbReference type="PROSITE" id="PS50977"/>
    </source>
</evidence>
<evidence type="ECO:0000256" key="3">
    <source>
        <dbReference type="ARBA" id="ARBA00023163"/>
    </source>
</evidence>
<sequence>MNQSIDVPSVCQTGPEYTGQAARTGAERKGRGEMAPTARELQRERTRHTLLRVSRELFAARGYGAVGLAEIVTAAEVTKGALYHHFAGKAELFRAVLREVQEEVGHQVADAADAREDPWEQLTAGCQEFLTAATDPARQRIMLVDGPAVLGWNEWRALDEESSARHLAEALADLMERGIVPRQPVAPLAHLLSGAMNEAALWLAASGGPGELADTRAALSRMLESLRAG</sequence>
<dbReference type="PANTHER" id="PTHR30055">
    <property type="entry name" value="HTH-TYPE TRANSCRIPTIONAL REGULATOR RUTR"/>
    <property type="match status" value="1"/>
</dbReference>
<dbReference type="STRING" id="1901.BB341_00690"/>
<dbReference type="InterPro" id="IPR009057">
    <property type="entry name" value="Homeodomain-like_sf"/>
</dbReference>
<dbReference type="PRINTS" id="PR00455">
    <property type="entry name" value="HTHTETR"/>
</dbReference>
<dbReference type="AlphaFoldDB" id="E2Q1L3"/>
<name>E2Q1L3_STRCL</name>
<dbReference type="EMBL" id="CM000913">
    <property type="protein sequence ID" value="EFG10639.1"/>
    <property type="molecule type" value="Genomic_DNA"/>
</dbReference>
<evidence type="ECO:0000256" key="2">
    <source>
        <dbReference type="ARBA" id="ARBA00023125"/>
    </source>
</evidence>
<feature type="domain" description="HTH tetR-type" evidence="6">
    <location>
        <begin position="44"/>
        <end position="104"/>
    </location>
</feature>
<accession>E2Q1L3</accession>
<dbReference type="Pfam" id="PF00440">
    <property type="entry name" value="TetR_N"/>
    <property type="match status" value="1"/>
</dbReference>
<dbReference type="GO" id="GO:0003700">
    <property type="term" value="F:DNA-binding transcription factor activity"/>
    <property type="evidence" value="ECO:0007669"/>
    <property type="project" value="TreeGrafter"/>
</dbReference>
<evidence type="ECO:0000256" key="4">
    <source>
        <dbReference type="PROSITE-ProRule" id="PRU00335"/>
    </source>
</evidence>
<evidence type="ECO:0000313" key="8">
    <source>
        <dbReference type="Proteomes" id="UP000002357"/>
    </source>
</evidence>
<dbReference type="InterPro" id="IPR050109">
    <property type="entry name" value="HTH-type_TetR-like_transc_reg"/>
</dbReference>
<feature type="region of interest" description="Disordered" evidence="5">
    <location>
        <begin position="1"/>
        <end position="42"/>
    </location>
</feature>
<dbReference type="InterPro" id="IPR001647">
    <property type="entry name" value="HTH_TetR"/>
</dbReference>
<dbReference type="Gene3D" id="1.10.357.10">
    <property type="entry name" value="Tetracycline Repressor, domain 2"/>
    <property type="match status" value="1"/>
</dbReference>
<evidence type="ECO:0000313" key="7">
    <source>
        <dbReference type="EMBL" id="EFG10639.1"/>
    </source>
</evidence>
<keyword evidence="8" id="KW-1185">Reference proteome</keyword>
<gene>
    <name evidence="7" type="ORF">SCLAV_5572</name>
</gene>
<dbReference type="eggNOG" id="COG1309">
    <property type="taxonomic scope" value="Bacteria"/>
</dbReference>
<dbReference type="InterPro" id="IPR049484">
    <property type="entry name" value="Rv0078-like_C"/>
</dbReference>
<dbReference type="Pfam" id="PF21351">
    <property type="entry name" value="TetR_C_41"/>
    <property type="match status" value="1"/>
</dbReference>
<organism evidence="7 8">
    <name type="scientific">Streptomyces clavuligerus</name>
    <dbReference type="NCBI Taxonomy" id="1901"/>
    <lineage>
        <taxon>Bacteria</taxon>
        <taxon>Bacillati</taxon>
        <taxon>Actinomycetota</taxon>
        <taxon>Actinomycetes</taxon>
        <taxon>Kitasatosporales</taxon>
        <taxon>Streptomycetaceae</taxon>
        <taxon>Streptomyces</taxon>
    </lineage>
</organism>
<dbReference type="SUPFAM" id="SSF46689">
    <property type="entry name" value="Homeodomain-like"/>
    <property type="match status" value="1"/>
</dbReference>
<evidence type="ECO:0000256" key="5">
    <source>
        <dbReference type="SAM" id="MobiDB-lite"/>
    </source>
</evidence>
<proteinExistence type="predicted"/>
<protein>
    <submittedName>
        <fullName evidence="7">TetR family transcriptional regulator</fullName>
    </submittedName>
</protein>
<evidence type="ECO:0000256" key="1">
    <source>
        <dbReference type="ARBA" id="ARBA00023015"/>
    </source>
</evidence>
<dbReference type="PANTHER" id="PTHR30055:SF234">
    <property type="entry name" value="HTH-TYPE TRANSCRIPTIONAL REGULATOR BETI"/>
    <property type="match status" value="1"/>
</dbReference>
<dbReference type="GO" id="GO:0000976">
    <property type="term" value="F:transcription cis-regulatory region binding"/>
    <property type="evidence" value="ECO:0007669"/>
    <property type="project" value="TreeGrafter"/>
</dbReference>
<keyword evidence="3" id="KW-0804">Transcription</keyword>